<dbReference type="AlphaFoldDB" id="A0A3M4VMM9"/>
<dbReference type="RefSeq" id="WP_025260027.1">
    <property type="nucleotide sequence ID" value="NZ_BLVV01000001.1"/>
</dbReference>
<dbReference type="PANTHER" id="PTHR37625">
    <property type="entry name" value="OUTER MEMBRANE LIPOPROTEIN-RELATED"/>
    <property type="match status" value="1"/>
</dbReference>
<dbReference type="InterPro" id="IPR038706">
    <property type="entry name" value="Type_VI_SciN-like_sf"/>
</dbReference>
<evidence type="ECO:0000313" key="6">
    <source>
        <dbReference type="Proteomes" id="UP000614982"/>
    </source>
</evidence>
<dbReference type="PANTHER" id="PTHR37625:SF4">
    <property type="entry name" value="OUTER MEMBRANE LIPOPROTEIN"/>
    <property type="match status" value="1"/>
</dbReference>
<evidence type="ECO:0000313" key="3">
    <source>
        <dbReference type="EMBL" id="GFM90149.1"/>
    </source>
</evidence>
<dbReference type="EMBL" id="BLWA01000001">
    <property type="protein sequence ID" value="GFM90149.1"/>
    <property type="molecule type" value="Genomic_DNA"/>
</dbReference>
<dbReference type="Pfam" id="PF12790">
    <property type="entry name" value="T6SS-SciN"/>
    <property type="match status" value="1"/>
</dbReference>
<comment type="caution">
    <text evidence="4">The sequence shown here is derived from an EMBL/GenBank/DDBJ whole genome shotgun (WGS) entry which is preliminary data.</text>
</comment>
<dbReference type="OrthoDB" id="5471061at2"/>
<accession>A0A3M4VMM9</accession>
<reference evidence="3 6" key="2">
    <citation type="submission" date="2020-05" db="EMBL/GenBank/DDBJ databases">
        <title>Genetic diversity of Pseudomonas cichorii.</title>
        <authorList>
            <person name="Tani S."/>
            <person name="Yagi H."/>
            <person name="Hashimoto S."/>
            <person name="Iiyama K."/>
            <person name="Furuya N."/>
        </authorList>
    </citation>
    <scope>NUCLEOTIDE SEQUENCE [LARGE SCALE GENOMIC DNA]</scope>
    <source>
        <strain evidence="3 6">LMG 2162</strain>
    </source>
</reference>
<evidence type="ECO:0000256" key="2">
    <source>
        <dbReference type="SAM" id="SignalP"/>
    </source>
</evidence>
<keyword evidence="2" id="KW-0732">Signal</keyword>
<name>A0A3M4VMM9_PSECI</name>
<evidence type="ECO:0000313" key="5">
    <source>
        <dbReference type="Proteomes" id="UP000278332"/>
    </source>
</evidence>
<evidence type="ECO:0000256" key="1">
    <source>
        <dbReference type="SAM" id="MobiDB-lite"/>
    </source>
</evidence>
<sequence length="164" mass="18229">MFCLKSSIMLPVLLALSSCSALSPYSTQTRLSLQLIASDGLNPDINGRSSPIVLRLLELKHPVAFENMDFFSLYGRSKESLSTDLVASEELELLPGQSIVLKLKTGKDSQYVGVLAAYRNLPETRWRYVIPLTVEGHTRTELSLDDAGIHRSDEHQPGRMTSHE</sequence>
<dbReference type="PROSITE" id="PS51257">
    <property type="entry name" value="PROKAR_LIPOPROTEIN"/>
    <property type="match status" value="1"/>
</dbReference>
<dbReference type="Proteomes" id="UP000614982">
    <property type="component" value="Unassembled WGS sequence"/>
</dbReference>
<reference evidence="4 5" key="1">
    <citation type="submission" date="2018-08" db="EMBL/GenBank/DDBJ databases">
        <title>Recombination of ecologically and evolutionarily significant loci maintains genetic cohesion in the Pseudomonas syringae species complex.</title>
        <authorList>
            <person name="Dillon M."/>
            <person name="Thakur S."/>
            <person name="Almeida R.N.D."/>
            <person name="Weir B.S."/>
            <person name="Guttman D.S."/>
        </authorList>
    </citation>
    <scope>NUCLEOTIDE SEQUENCE [LARGE SCALE GENOMIC DNA]</scope>
    <source>
        <strain evidence="4 5">ICMP 6917</strain>
    </source>
</reference>
<feature type="chain" id="PRO_5018329371" evidence="2">
    <location>
        <begin position="22"/>
        <end position="164"/>
    </location>
</feature>
<proteinExistence type="predicted"/>
<dbReference type="Proteomes" id="UP000278332">
    <property type="component" value="Unassembled WGS sequence"/>
</dbReference>
<feature type="signal peptide" evidence="2">
    <location>
        <begin position="1"/>
        <end position="21"/>
    </location>
</feature>
<gene>
    <name evidence="4" type="ORF">ALP84_02466</name>
    <name evidence="3" type="ORF">PSCICP_01210</name>
</gene>
<organism evidence="4 5">
    <name type="scientific">Pseudomonas cichorii</name>
    <dbReference type="NCBI Taxonomy" id="36746"/>
    <lineage>
        <taxon>Bacteria</taxon>
        <taxon>Pseudomonadati</taxon>
        <taxon>Pseudomonadota</taxon>
        <taxon>Gammaproteobacteria</taxon>
        <taxon>Pseudomonadales</taxon>
        <taxon>Pseudomonadaceae</taxon>
        <taxon>Pseudomonas</taxon>
    </lineage>
</organism>
<dbReference type="EMBL" id="RBRY01000135">
    <property type="protein sequence ID" value="RMR53104.1"/>
    <property type="molecule type" value="Genomic_DNA"/>
</dbReference>
<protein>
    <submittedName>
        <fullName evidence="4">Type VI secretion lipoprotein, family</fullName>
    </submittedName>
    <submittedName>
        <fullName evidence="3">Type VI secretion system-associated lipoprotein</fullName>
    </submittedName>
</protein>
<feature type="region of interest" description="Disordered" evidence="1">
    <location>
        <begin position="143"/>
        <end position="164"/>
    </location>
</feature>
<dbReference type="NCBIfam" id="TIGR03352">
    <property type="entry name" value="VI_chp_3"/>
    <property type="match status" value="1"/>
</dbReference>
<dbReference type="Gene3D" id="2.60.40.4150">
    <property type="entry name" value="Type VI secretion system, lipoprotein SciN"/>
    <property type="match status" value="1"/>
</dbReference>
<evidence type="ECO:0000313" key="4">
    <source>
        <dbReference type="EMBL" id="RMR53104.1"/>
    </source>
</evidence>
<dbReference type="InterPro" id="IPR017734">
    <property type="entry name" value="T6SS_SciN"/>
</dbReference>
<keyword evidence="4" id="KW-0449">Lipoprotein</keyword>
<dbReference type="GeneID" id="93659117"/>
<keyword evidence="6" id="KW-1185">Reference proteome</keyword>